<dbReference type="AlphaFoldDB" id="A0A2M8EM91"/>
<organism evidence="1 2">
    <name type="scientific">candidate division WWE3 bacterium CG_4_9_14_0_2_um_filter_35_11</name>
    <dbReference type="NCBI Taxonomy" id="1975077"/>
    <lineage>
        <taxon>Bacteria</taxon>
        <taxon>Katanobacteria</taxon>
    </lineage>
</organism>
<proteinExistence type="predicted"/>
<dbReference type="EMBL" id="PFSJ01000009">
    <property type="protein sequence ID" value="PJC23849.1"/>
    <property type="molecule type" value="Genomic_DNA"/>
</dbReference>
<accession>A0A2M8EM91</accession>
<sequence>MLLEIDSGGILLIYGTKDSSTPLSIVEDKTLQAGLDYVVIPDGAHNIGQTHPQEIAGNIYSFLHKVQ</sequence>
<dbReference type="Proteomes" id="UP000229756">
    <property type="component" value="Unassembled WGS sequence"/>
</dbReference>
<protein>
    <recommendedName>
        <fullName evidence="3">Peptidase S33 tripeptidyl aminopeptidase-like C-terminal domain-containing protein</fullName>
    </recommendedName>
</protein>
<evidence type="ECO:0000313" key="2">
    <source>
        <dbReference type="Proteomes" id="UP000229756"/>
    </source>
</evidence>
<dbReference type="Gene3D" id="3.40.50.1820">
    <property type="entry name" value="alpha/beta hydrolase"/>
    <property type="match status" value="1"/>
</dbReference>
<comment type="caution">
    <text evidence="1">The sequence shown here is derived from an EMBL/GenBank/DDBJ whole genome shotgun (WGS) entry which is preliminary data.</text>
</comment>
<reference evidence="2" key="1">
    <citation type="submission" date="2017-09" db="EMBL/GenBank/DDBJ databases">
        <title>Depth-based differentiation of microbial function through sediment-hosted aquifers and enrichment of novel symbionts in the deep terrestrial subsurface.</title>
        <authorList>
            <person name="Probst A.J."/>
            <person name="Ladd B."/>
            <person name="Jarett J.K."/>
            <person name="Geller-Mcgrath D.E."/>
            <person name="Sieber C.M.K."/>
            <person name="Emerson J.B."/>
            <person name="Anantharaman K."/>
            <person name="Thomas B.C."/>
            <person name="Malmstrom R."/>
            <person name="Stieglmeier M."/>
            <person name="Klingl A."/>
            <person name="Woyke T."/>
            <person name="Ryan C.M."/>
            <person name="Banfield J.F."/>
        </authorList>
    </citation>
    <scope>NUCLEOTIDE SEQUENCE [LARGE SCALE GENOMIC DNA]</scope>
</reference>
<name>A0A2M8EM91_UNCKA</name>
<dbReference type="SUPFAM" id="SSF53474">
    <property type="entry name" value="alpha/beta-Hydrolases"/>
    <property type="match status" value="1"/>
</dbReference>
<dbReference type="InterPro" id="IPR029058">
    <property type="entry name" value="AB_hydrolase_fold"/>
</dbReference>
<evidence type="ECO:0000313" key="1">
    <source>
        <dbReference type="EMBL" id="PJC23849.1"/>
    </source>
</evidence>
<gene>
    <name evidence="1" type="ORF">CO058_01160</name>
</gene>
<evidence type="ECO:0008006" key="3">
    <source>
        <dbReference type="Google" id="ProtNLM"/>
    </source>
</evidence>